<evidence type="ECO:0000313" key="2">
    <source>
        <dbReference type="EMBL" id="CDI74167.1"/>
    </source>
</evidence>
<dbReference type="AlphaFoldDB" id="U6G3V2"/>
<dbReference type="OrthoDB" id="2122564at2759"/>
<proteinExistence type="predicted"/>
<dbReference type="InterPro" id="IPR042203">
    <property type="entry name" value="Leu/Phe-tRNA_Trfase_C"/>
</dbReference>
<feature type="region of interest" description="Disordered" evidence="1">
    <location>
        <begin position="117"/>
        <end position="148"/>
    </location>
</feature>
<dbReference type="GO" id="GO:0008914">
    <property type="term" value="F:leucyl-tRNA--protein transferase activity"/>
    <property type="evidence" value="ECO:0007669"/>
    <property type="project" value="InterPro"/>
</dbReference>
<dbReference type="VEuPathDB" id="ToxoDB:EPH_0031510"/>
<dbReference type="GO" id="GO:0005737">
    <property type="term" value="C:cytoplasm"/>
    <property type="evidence" value="ECO:0007669"/>
    <property type="project" value="TreeGrafter"/>
</dbReference>
<name>U6G3V2_9EIME</name>
<sequence length="270" mass="28731">MLAQVKGQSHFRDLTPACHPFLTTPGASALDVLWRGKEGELANTTHAGSFAWAKESSPCGYARLCRAGFLPIAERFMHSDGSGCRYWLDVSGAMAKTGCGSPCGRALHRRTLRDAALRRKREDSAEGSSNEVHGPNHTDPQQTVQQTDRGCHCPEDVQLHSFEVWVPLCEIANIKLIPLKTSTEETGTSVETTPGSGADATALSTALTSLGSSPRIGEASTQFKDLCLVAGELGVSVGRVYTSLTAFTDADSAGTAQLTATRLLLRKAGQ</sequence>
<feature type="compositionally biased region" description="Polar residues" evidence="1">
    <location>
        <begin position="138"/>
        <end position="148"/>
    </location>
</feature>
<dbReference type="PANTHER" id="PTHR30098">
    <property type="entry name" value="LEUCYL/PHENYLALANYL-TRNA--PROTEIN TRANSFERASE"/>
    <property type="match status" value="1"/>
</dbReference>
<reference evidence="2" key="2">
    <citation type="submission" date="2013-10" db="EMBL/GenBank/DDBJ databases">
        <authorList>
            <person name="Aslett M."/>
        </authorList>
    </citation>
    <scope>NUCLEOTIDE SEQUENCE [LARGE SCALE GENOMIC DNA]</scope>
    <source>
        <strain evidence="2">Houghton</strain>
    </source>
</reference>
<keyword evidence="3" id="KW-1185">Reference proteome</keyword>
<dbReference type="EMBL" id="HG689886">
    <property type="protein sequence ID" value="CDI74167.1"/>
    <property type="molecule type" value="Genomic_DNA"/>
</dbReference>
<dbReference type="Gene3D" id="3.40.630.70">
    <property type="entry name" value="Leucyl/phenylalanyl-tRNA-protein transferase, C-terminal domain"/>
    <property type="match status" value="1"/>
</dbReference>
<evidence type="ECO:0000313" key="3">
    <source>
        <dbReference type="Proteomes" id="UP000018201"/>
    </source>
</evidence>
<organism evidence="2 3">
    <name type="scientific">Eimeria praecox</name>
    <dbReference type="NCBI Taxonomy" id="51316"/>
    <lineage>
        <taxon>Eukaryota</taxon>
        <taxon>Sar</taxon>
        <taxon>Alveolata</taxon>
        <taxon>Apicomplexa</taxon>
        <taxon>Conoidasida</taxon>
        <taxon>Coccidia</taxon>
        <taxon>Eucoccidiorida</taxon>
        <taxon>Eimeriorina</taxon>
        <taxon>Eimeriidae</taxon>
        <taxon>Eimeria</taxon>
    </lineage>
</organism>
<dbReference type="Proteomes" id="UP000018201">
    <property type="component" value="Unassembled WGS sequence"/>
</dbReference>
<reference evidence="2" key="1">
    <citation type="submission" date="2013-10" db="EMBL/GenBank/DDBJ databases">
        <title>Genomic analysis of the causative agents of coccidiosis in chickens.</title>
        <authorList>
            <person name="Reid A.J."/>
            <person name="Blake D."/>
            <person name="Billington K."/>
            <person name="Browne H."/>
            <person name="Dunn M."/>
            <person name="Hung S."/>
            <person name="Kawahara F."/>
            <person name="Miranda-Saavedra D."/>
            <person name="Mourier T."/>
            <person name="Nagra H."/>
            <person name="Otto T.D."/>
            <person name="Rawlings N."/>
            <person name="Sanchez A."/>
            <person name="Sanders M."/>
            <person name="Subramaniam C."/>
            <person name="Tay Y."/>
            <person name="Dear P."/>
            <person name="Doerig C."/>
            <person name="Gruber A."/>
            <person name="Parkinson J."/>
            <person name="Shirley M."/>
            <person name="Wan K.L."/>
            <person name="Berriman M."/>
            <person name="Tomley F."/>
            <person name="Pain A."/>
        </authorList>
    </citation>
    <scope>NUCLEOTIDE SEQUENCE [LARGE SCALE GENOMIC DNA]</scope>
    <source>
        <strain evidence="2">Houghton</strain>
    </source>
</reference>
<protein>
    <submittedName>
        <fullName evidence="2">Uncharacterized protein</fullName>
    </submittedName>
</protein>
<accession>U6G3V2</accession>
<dbReference type="InterPro" id="IPR004616">
    <property type="entry name" value="Leu/Phe-tRNA_Trfase"/>
</dbReference>
<dbReference type="PANTHER" id="PTHR30098:SF2">
    <property type="entry name" value="LEUCYL_PHENYLALANYL-TRNA--PROTEIN TRANSFERASE"/>
    <property type="match status" value="1"/>
</dbReference>
<gene>
    <name evidence="2" type="ORF">EPH_0031510</name>
</gene>
<evidence type="ECO:0000256" key="1">
    <source>
        <dbReference type="SAM" id="MobiDB-lite"/>
    </source>
</evidence>
<dbReference type="GO" id="GO:0030163">
    <property type="term" value="P:protein catabolic process"/>
    <property type="evidence" value="ECO:0007669"/>
    <property type="project" value="InterPro"/>
</dbReference>